<evidence type="ECO:0008006" key="3">
    <source>
        <dbReference type="Google" id="ProtNLM"/>
    </source>
</evidence>
<accession>A0ABT5V8L3</accession>
<dbReference type="Proteomes" id="UP001148125">
    <property type="component" value="Unassembled WGS sequence"/>
</dbReference>
<proteinExistence type="predicted"/>
<dbReference type="EMBL" id="JAOTPO010000001">
    <property type="protein sequence ID" value="MDE5411798.1"/>
    <property type="molecule type" value="Genomic_DNA"/>
</dbReference>
<gene>
    <name evidence="1" type="ORF">N7Z68_00195</name>
</gene>
<evidence type="ECO:0000313" key="2">
    <source>
        <dbReference type="Proteomes" id="UP001148125"/>
    </source>
</evidence>
<reference evidence="1" key="1">
    <citation type="submission" date="2024-05" db="EMBL/GenBank/DDBJ databases">
        <title>Alkalihalobacillus sp. strain MEB203 novel alkaliphilic bacterium from Lonar Lake, India.</title>
        <authorList>
            <person name="Joshi A."/>
            <person name="Thite S."/>
            <person name="Mengade P."/>
        </authorList>
    </citation>
    <scope>NUCLEOTIDE SEQUENCE</scope>
    <source>
        <strain evidence="1">MEB 203</strain>
    </source>
</reference>
<protein>
    <recommendedName>
        <fullName evidence="3">Inhibitor of sigma-G Gin</fullName>
    </recommendedName>
</protein>
<name>A0ABT5V8L3_9BACI</name>
<comment type="caution">
    <text evidence="1">The sequence shown here is derived from an EMBL/GenBank/DDBJ whole genome shotgun (WGS) entry which is preliminary data.</text>
</comment>
<dbReference type="RefSeq" id="WP_275116435.1">
    <property type="nucleotide sequence ID" value="NZ_JAOTPO010000001.1"/>
</dbReference>
<sequence length="67" mass="8057">MIEKKLCCFCLKISISYLYDDKEKWICPHCKREIIDIPAIPVDEDLDTNYVDKIMKKREEKLGIHRK</sequence>
<evidence type="ECO:0000313" key="1">
    <source>
        <dbReference type="EMBL" id="MDE5411798.1"/>
    </source>
</evidence>
<keyword evidence="2" id="KW-1185">Reference proteome</keyword>
<organism evidence="1 2">
    <name type="scientific">Alkalihalobacterium chitinilyticum</name>
    <dbReference type="NCBI Taxonomy" id="2980103"/>
    <lineage>
        <taxon>Bacteria</taxon>
        <taxon>Bacillati</taxon>
        <taxon>Bacillota</taxon>
        <taxon>Bacilli</taxon>
        <taxon>Bacillales</taxon>
        <taxon>Bacillaceae</taxon>
        <taxon>Alkalihalobacterium</taxon>
    </lineage>
</organism>